<keyword evidence="4" id="KW-1185">Reference proteome</keyword>
<dbReference type="Gene3D" id="3.20.20.140">
    <property type="entry name" value="Metal-dependent hydrolases"/>
    <property type="match status" value="1"/>
</dbReference>
<dbReference type="GO" id="GO:0016787">
    <property type="term" value="F:hydrolase activity"/>
    <property type="evidence" value="ECO:0007669"/>
    <property type="project" value="UniProtKB-KW"/>
</dbReference>
<keyword evidence="1" id="KW-0456">Lyase</keyword>
<dbReference type="Pfam" id="PF04909">
    <property type="entry name" value="Amidohydro_2"/>
    <property type="match status" value="1"/>
</dbReference>
<dbReference type="PANTHER" id="PTHR21240">
    <property type="entry name" value="2-AMINO-3-CARBOXYLMUCONATE-6-SEMIALDEHYDE DECARBOXYLASE"/>
    <property type="match status" value="1"/>
</dbReference>
<name>A0A401VXZ8_STREY</name>
<dbReference type="PANTHER" id="PTHR21240:SF28">
    <property type="entry name" value="ISO-OROTATE DECARBOXYLASE (EUROFUNG)"/>
    <property type="match status" value="1"/>
</dbReference>
<dbReference type="InterPro" id="IPR032465">
    <property type="entry name" value="ACMSD"/>
</dbReference>
<dbReference type="GO" id="GO:0019748">
    <property type="term" value="P:secondary metabolic process"/>
    <property type="evidence" value="ECO:0007669"/>
    <property type="project" value="TreeGrafter"/>
</dbReference>
<reference evidence="3 4" key="1">
    <citation type="submission" date="2018-11" db="EMBL/GenBank/DDBJ databases">
        <title>Whole genome sequence of Streptomyces paromomycinus NBRC 15454(T).</title>
        <authorList>
            <person name="Komaki H."/>
            <person name="Tamura T."/>
        </authorList>
    </citation>
    <scope>NUCLEOTIDE SEQUENCE [LARGE SCALE GENOMIC DNA]</scope>
    <source>
        <strain evidence="3 4">NBRC 15454</strain>
    </source>
</reference>
<evidence type="ECO:0000259" key="2">
    <source>
        <dbReference type="Pfam" id="PF04909"/>
    </source>
</evidence>
<keyword evidence="3" id="KW-0378">Hydrolase</keyword>
<dbReference type="GO" id="GO:0005737">
    <property type="term" value="C:cytoplasm"/>
    <property type="evidence" value="ECO:0007669"/>
    <property type="project" value="TreeGrafter"/>
</dbReference>
<dbReference type="EMBL" id="BHZD01000001">
    <property type="protein sequence ID" value="GCD41958.1"/>
    <property type="molecule type" value="Genomic_DNA"/>
</dbReference>
<dbReference type="GO" id="GO:0016831">
    <property type="term" value="F:carboxy-lyase activity"/>
    <property type="evidence" value="ECO:0007669"/>
    <property type="project" value="InterPro"/>
</dbReference>
<evidence type="ECO:0000256" key="1">
    <source>
        <dbReference type="ARBA" id="ARBA00023239"/>
    </source>
</evidence>
<dbReference type="RefSeq" id="WP_125053212.1">
    <property type="nucleotide sequence ID" value="NZ_BHZD01000001.1"/>
</dbReference>
<sequence>MVAHRDYPVIDADSHIVLPDSDDWWRGRLPEKYAAWMPSYRDDRLTAEGRVIEQPSSTFHGRPTQAAWFGGSQGATYTPGSWKFDDPAAVDVLDALRRGGLDPKDRLAAMEREGISRAYIFPSKVLGLLPALRSSAFAYEVAKAYNDWVLAYCAADRERLFPVAALPQHDLVLAVDEARRALEQGVRTVILRPNTVAGTNVDDQVYDLLWEFCQEHDVAVCFHEGFGVARIPRIGTERTHDTMQGHLVSHTFEHMTAVMLLITGGVLERFPGVRFAFMESGAGWAPFWLNRMDDHAEQFAKDRPPLPERPSTYFKRQCYLGVEPEDPLLPMLIEQGLAENLLFASDFPHFDAKFPGAVTALADREDIDEAAKRRLLCDNARRFFGIG</sequence>
<dbReference type="Proteomes" id="UP000286746">
    <property type="component" value="Unassembled WGS sequence"/>
</dbReference>
<comment type="caution">
    <text evidence="3">The sequence shown here is derived from an EMBL/GenBank/DDBJ whole genome shotgun (WGS) entry which is preliminary data.</text>
</comment>
<gene>
    <name evidence="3" type="ORF">GKJPGBOP_01616</name>
</gene>
<dbReference type="InterPro" id="IPR032466">
    <property type="entry name" value="Metal_Hydrolase"/>
</dbReference>
<proteinExistence type="predicted"/>
<dbReference type="AlphaFoldDB" id="A0A401VXZ8"/>
<evidence type="ECO:0000313" key="4">
    <source>
        <dbReference type="Proteomes" id="UP000286746"/>
    </source>
</evidence>
<feature type="domain" description="Amidohydrolase-related" evidence="2">
    <location>
        <begin position="79"/>
        <end position="386"/>
    </location>
</feature>
<evidence type="ECO:0000313" key="3">
    <source>
        <dbReference type="EMBL" id="GCD41958.1"/>
    </source>
</evidence>
<dbReference type="InterPro" id="IPR006680">
    <property type="entry name" value="Amidohydro-rel"/>
</dbReference>
<dbReference type="SUPFAM" id="SSF51556">
    <property type="entry name" value="Metallo-dependent hydrolases"/>
    <property type="match status" value="1"/>
</dbReference>
<accession>A0A401VXZ8</accession>
<protein>
    <submittedName>
        <fullName evidence="3">Amidohydrolase</fullName>
    </submittedName>
</protein>
<organism evidence="3 4">
    <name type="scientific">Streptomyces paromomycinus</name>
    <name type="common">Streptomyces rimosus subsp. paromomycinus</name>
    <dbReference type="NCBI Taxonomy" id="92743"/>
    <lineage>
        <taxon>Bacteria</taxon>
        <taxon>Bacillati</taxon>
        <taxon>Actinomycetota</taxon>
        <taxon>Actinomycetes</taxon>
        <taxon>Kitasatosporales</taxon>
        <taxon>Streptomycetaceae</taxon>
        <taxon>Streptomyces</taxon>
    </lineage>
</organism>